<feature type="region of interest" description="Disordered" evidence="11">
    <location>
        <begin position="396"/>
        <end position="415"/>
    </location>
</feature>
<dbReference type="EMBL" id="RRCT01000010">
    <property type="protein sequence ID" value="RQW74298.1"/>
    <property type="molecule type" value="Genomic_DNA"/>
</dbReference>
<evidence type="ECO:0000259" key="13">
    <source>
        <dbReference type="PROSITE" id="PS51007"/>
    </source>
</evidence>
<dbReference type="PROSITE" id="PS51007">
    <property type="entry name" value="CYTC"/>
    <property type="match status" value="1"/>
</dbReference>
<dbReference type="InterPro" id="IPR018391">
    <property type="entry name" value="PQQ_b-propeller_rpt"/>
</dbReference>
<organism evidence="14 15">
    <name type="scientific">Lysinibacillus composti</name>
    <dbReference type="NCBI Taxonomy" id="720633"/>
    <lineage>
        <taxon>Bacteria</taxon>
        <taxon>Bacillati</taxon>
        <taxon>Bacillota</taxon>
        <taxon>Bacilli</taxon>
        <taxon>Bacillales</taxon>
        <taxon>Bacillaceae</taxon>
        <taxon>Lysinibacillus</taxon>
    </lineage>
</organism>
<dbReference type="Gene3D" id="1.10.760.10">
    <property type="entry name" value="Cytochrome c-like domain"/>
    <property type="match status" value="1"/>
</dbReference>
<feature type="region of interest" description="Disordered" evidence="11">
    <location>
        <begin position="45"/>
        <end position="65"/>
    </location>
</feature>
<sequence>MKLDPSKVIIFGTLMVLIIVFFAFYAGGLVKDSLKDGSETGKTERFAVESTEKPVSEGKSPSQPDIQVNLASKEWATHGGDYYNRRFSELDQVNLESIKDLKPEWVTSLGSSLDMKFSGEATPIVVDGVMYVASGENDVLALDLKTGEKIWEYRPDIAEKLDTVCCGWTTRGVAVADGKVFVGLLDARLVALDQETGKVLWETEVADWEEGYTITSAPLYYNGKVYTGVSGGEYGIRGRLMAYDADTGYEVWRFYTIPTPYDKHGDTWPDDENKNWLNGGAPVWNTPAVDPELGVIYFVTGNTSPDLDGSKREGDNLYANSIVALNAETGDYKWHFQQVHHDIWDLDPTNPVILFDVEIDGKMRKALGEAGKTGWVYFLDRTDGTPLIGIEEKPVPQLEEQRTSPTQPFPIGDSFVPQAVTPEDVERDLSDDFEGKIGSIFSPFWDEPITLKPSAFGGANWPPSAYSPETEYFYVIGTDGYVALTRQDEDVYEEGKQWIGSIFVPVTDAPQRGTITAMDVKTNKIAWQVKWDQNAYSGVLATAGDLIFVGHNDGRLIAFNAKDGTEVWSYKMDAGANAPAVTYEVDGEQYISILAMGNSLAGSKHGDKVYTFKLNGTWDGTPIDASEENPGKIPVTSNASTDGDTVSEETSGETASADPYAEGSSIYTANCLSCHGDMGANGHNGPNLQQSEFAENYENVVERVNNGGTTMPAFGDILSEEEIEAVAKYVNEVLTKADE</sequence>
<evidence type="ECO:0000256" key="4">
    <source>
        <dbReference type="ARBA" id="ARBA00022617"/>
    </source>
</evidence>
<dbReference type="InterPro" id="IPR009056">
    <property type="entry name" value="Cyt_c-like_dom"/>
</dbReference>
<dbReference type="SUPFAM" id="SSF50998">
    <property type="entry name" value="Quinoprotein alcohol dehydrogenase-like"/>
    <property type="match status" value="1"/>
</dbReference>
<comment type="cofactor">
    <cofactor evidence="1">
        <name>pyrroloquinoline quinone</name>
        <dbReference type="ChEBI" id="CHEBI:58442"/>
    </cofactor>
</comment>
<keyword evidence="8" id="KW-0560">Oxidoreductase</keyword>
<dbReference type="PANTHER" id="PTHR32303">
    <property type="entry name" value="QUINOPROTEIN ALCOHOL DEHYDROGENASE (CYTOCHROME C)"/>
    <property type="match status" value="1"/>
</dbReference>
<dbReference type="Pfam" id="PF01011">
    <property type="entry name" value="PQQ"/>
    <property type="match status" value="1"/>
</dbReference>
<evidence type="ECO:0000256" key="1">
    <source>
        <dbReference type="ARBA" id="ARBA00001931"/>
    </source>
</evidence>
<dbReference type="SMART" id="SM00564">
    <property type="entry name" value="PQQ"/>
    <property type="match status" value="6"/>
</dbReference>
<protein>
    <submittedName>
        <fullName evidence="14">Quinonprotein alcohol dehydrogenase</fullName>
    </submittedName>
</protein>
<dbReference type="GO" id="GO:0020037">
    <property type="term" value="F:heme binding"/>
    <property type="evidence" value="ECO:0007669"/>
    <property type="project" value="InterPro"/>
</dbReference>
<keyword evidence="3" id="KW-0813">Transport</keyword>
<evidence type="ECO:0000256" key="10">
    <source>
        <dbReference type="PROSITE-ProRule" id="PRU00433"/>
    </source>
</evidence>
<feature type="compositionally biased region" description="Polar residues" evidence="11">
    <location>
        <begin position="635"/>
        <end position="644"/>
    </location>
</feature>
<feature type="domain" description="Cytochrome c" evidence="13">
    <location>
        <begin position="658"/>
        <end position="734"/>
    </location>
</feature>
<dbReference type="GO" id="GO:0005506">
    <property type="term" value="F:iron ion binding"/>
    <property type="evidence" value="ECO:0007669"/>
    <property type="project" value="InterPro"/>
</dbReference>
<evidence type="ECO:0000256" key="8">
    <source>
        <dbReference type="ARBA" id="ARBA00023002"/>
    </source>
</evidence>
<dbReference type="InterPro" id="IPR011047">
    <property type="entry name" value="Quinoprotein_ADH-like_sf"/>
</dbReference>
<evidence type="ECO:0000256" key="2">
    <source>
        <dbReference type="ARBA" id="ARBA00008156"/>
    </source>
</evidence>
<evidence type="ECO:0000256" key="11">
    <source>
        <dbReference type="SAM" id="MobiDB-lite"/>
    </source>
</evidence>
<dbReference type="InterPro" id="IPR002372">
    <property type="entry name" value="PQQ_rpt_dom"/>
</dbReference>
<keyword evidence="9 10" id="KW-0408">Iron</keyword>
<evidence type="ECO:0000256" key="6">
    <source>
        <dbReference type="ARBA" id="ARBA00022729"/>
    </source>
</evidence>
<dbReference type="PRINTS" id="PR00605">
    <property type="entry name" value="CYTCHROMECIC"/>
</dbReference>
<dbReference type="GO" id="GO:0009055">
    <property type="term" value="F:electron transfer activity"/>
    <property type="evidence" value="ECO:0007669"/>
    <property type="project" value="InterPro"/>
</dbReference>
<evidence type="ECO:0000256" key="7">
    <source>
        <dbReference type="ARBA" id="ARBA00022982"/>
    </source>
</evidence>
<comment type="caution">
    <text evidence="14">The sequence shown here is derived from an EMBL/GenBank/DDBJ whole genome shotgun (WGS) entry which is preliminary data.</text>
</comment>
<evidence type="ECO:0000256" key="12">
    <source>
        <dbReference type="SAM" id="Phobius"/>
    </source>
</evidence>
<keyword evidence="4 10" id="KW-0349">Heme</keyword>
<dbReference type="Gene3D" id="2.140.10.10">
    <property type="entry name" value="Quinoprotein alcohol dehydrogenase-like superfamily"/>
    <property type="match status" value="1"/>
</dbReference>
<evidence type="ECO:0000256" key="3">
    <source>
        <dbReference type="ARBA" id="ARBA00022448"/>
    </source>
</evidence>
<name>A0A3N9UDF2_9BACI</name>
<accession>A0A3N9UDF2</accession>
<dbReference type="RefSeq" id="WP_124764974.1">
    <property type="nucleotide sequence ID" value="NZ_JAFBDY010000012.1"/>
</dbReference>
<dbReference type="InterPro" id="IPR008168">
    <property type="entry name" value="Cyt_C_IC"/>
</dbReference>
<feature type="region of interest" description="Disordered" evidence="11">
    <location>
        <begin position="621"/>
        <end position="660"/>
    </location>
</feature>
<dbReference type="OrthoDB" id="9794322at2"/>
<comment type="similarity">
    <text evidence="2">Belongs to the bacterial PQQ dehydrogenase family.</text>
</comment>
<keyword evidence="12" id="KW-0472">Membrane</keyword>
<reference evidence="14 15" key="1">
    <citation type="journal article" date="2013" name="J. Microbiol.">
        <title>Lysinibacillus chungkukjangi sp. nov., isolated from Chungkukjang, Korean fermented soybean food.</title>
        <authorList>
            <person name="Kim S.J."/>
            <person name="Jang Y.H."/>
            <person name="Hamada M."/>
            <person name="Ahn J.H."/>
            <person name="Weon H.Y."/>
            <person name="Suzuki K."/>
            <person name="Whang K.S."/>
            <person name="Kwon S.W."/>
        </authorList>
    </citation>
    <scope>NUCLEOTIDE SEQUENCE [LARGE SCALE GENOMIC DNA]</scope>
    <source>
        <strain evidence="14 15">MCCC 1A12701</strain>
    </source>
</reference>
<dbReference type="Proteomes" id="UP000274033">
    <property type="component" value="Unassembled WGS sequence"/>
</dbReference>
<proteinExistence type="inferred from homology"/>
<keyword evidence="7" id="KW-0249">Electron transport</keyword>
<keyword evidence="6" id="KW-0732">Signal</keyword>
<evidence type="ECO:0000256" key="9">
    <source>
        <dbReference type="ARBA" id="ARBA00023004"/>
    </source>
</evidence>
<evidence type="ECO:0000313" key="15">
    <source>
        <dbReference type="Proteomes" id="UP000274033"/>
    </source>
</evidence>
<keyword evidence="15" id="KW-1185">Reference proteome</keyword>
<evidence type="ECO:0000256" key="5">
    <source>
        <dbReference type="ARBA" id="ARBA00022723"/>
    </source>
</evidence>
<feature type="compositionally biased region" description="Basic and acidic residues" evidence="11">
    <location>
        <begin position="45"/>
        <end position="56"/>
    </location>
</feature>
<evidence type="ECO:0000313" key="14">
    <source>
        <dbReference type="EMBL" id="RQW74298.1"/>
    </source>
</evidence>
<dbReference type="GO" id="GO:0016491">
    <property type="term" value="F:oxidoreductase activity"/>
    <property type="evidence" value="ECO:0007669"/>
    <property type="project" value="UniProtKB-KW"/>
</dbReference>
<dbReference type="InterPro" id="IPR036909">
    <property type="entry name" value="Cyt_c-like_dom_sf"/>
</dbReference>
<keyword evidence="12" id="KW-0812">Transmembrane</keyword>
<dbReference type="Pfam" id="PF13442">
    <property type="entry name" value="Cytochrome_CBB3"/>
    <property type="match status" value="1"/>
</dbReference>
<feature type="transmembrane region" description="Helical" evidence="12">
    <location>
        <begin position="9"/>
        <end position="30"/>
    </location>
</feature>
<gene>
    <name evidence="14" type="ORF">EBB45_11900</name>
</gene>
<keyword evidence="5 10" id="KW-0479">Metal-binding</keyword>
<dbReference type="AlphaFoldDB" id="A0A3N9UDF2"/>
<dbReference type="SUPFAM" id="SSF46626">
    <property type="entry name" value="Cytochrome c"/>
    <property type="match status" value="1"/>
</dbReference>
<keyword evidence="12" id="KW-1133">Transmembrane helix</keyword>